<accession>A0A1K1RWH3</accession>
<dbReference type="STRING" id="546364.SAMN04489730_4147"/>
<evidence type="ECO:0000313" key="6">
    <source>
        <dbReference type="Proteomes" id="UP000182740"/>
    </source>
</evidence>
<keyword evidence="6" id="KW-1185">Reference proteome</keyword>
<dbReference type="Pfam" id="PF14011">
    <property type="entry name" value="ESX-1_EspG"/>
    <property type="match status" value="1"/>
</dbReference>
<evidence type="ECO:0000256" key="2">
    <source>
        <dbReference type="ARBA" id="ARBA00006411"/>
    </source>
</evidence>
<keyword evidence="3" id="KW-0963">Cytoplasm</keyword>
<comment type="similarity">
    <text evidence="2">Belongs to the EspG family.</text>
</comment>
<dbReference type="InterPro" id="IPR025734">
    <property type="entry name" value="EspG"/>
</dbReference>
<evidence type="ECO:0000256" key="1">
    <source>
        <dbReference type="ARBA" id="ARBA00004496"/>
    </source>
</evidence>
<evidence type="ECO:0000256" key="3">
    <source>
        <dbReference type="ARBA" id="ARBA00022490"/>
    </source>
</evidence>
<gene>
    <name evidence="5" type="ORF">SAMN04489730_4147</name>
</gene>
<name>A0A1K1RWH3_9PSEU</name>
<protein>
    <submittedName>
        <fullName evidence="5">EspG family protein</fullName>
    </submittedName>
</protein>
<proteinExistence type="inferred from homology"/>
<evidence type="ECO:0000256" key="4">
    <source>
        <dbReference type="ARBA" id="ARBA00023186"/>
    </source>
</evidence>
<sequence length="241" mass="25321">MIRVSASAFDILWTDLGHDRPPEPLTVRSVGGTDEERAEVRKAVYENLAERGLYDGTAVEPALVSRLDLLASGEVYVACEALADMTASTPFRAVTAVRGRRGVLATQPEQTIGLDTIGESELCMAIVDVLPELAAGPGYGVNLPAAALTADPASPSASAQLQEVRAIQARPVYAAGQFSVSRRTPSGRLARTGGLTWFDTDVGAYCATKTPGRGGQDWVTVTPVDSAHLASRIASLVAPED</sequence>
<dbReference type="EMBL" id="FPJG01000006">
    <property type="protein sequence ID" value="SFW76512.1"/>
    <property type="molecule type" value="Genomic_DNA"/>
</dbReference>
<evidence type="ECO:0000313" key="5">
    <source>
        <dbReference type="EMBL" id="SFW76512.1"/>
    </source>
</evidence>
<comment type="subcellular location">
    <subcellularLocation>
        <location evidence="1">Cytoplasm</location>
    </subcellularLocation>
</comment>
<dbReference type="AlphaFoldDB" id="A0A1K1RWH3"/>
<dbReference type="RefSeq" id="WP_072477822.1">
    <property type="nucleotide sequence ID" value="NZ_FPJG01000006.1"/>
</dbReference>
<organism evidence="5 6">
    <name type="scientific">Amycolatopsis australiensis</name>
    <dbReference type="NCBI Taxonomy" id="546364"/>
    <lineage>
        <taxon>Bacteria</taxon>
        <taxon>Bacillati</taxon>
        <taxon>Actinomycetota</taxon>
        <taxon>Actinomycetes</taxon>
        <taxon>Pseudonocardiales</taxon>
        <taxon>Pseudonocardiaceae</taxon>
        <taxon>Amycolatopsis</taxon>
    </lineage>
</organism>
<keyword evidence="4" id="KW-0143">Chaperone</keyword>
<dbReference type="Proteomes" id="UP000182740">
    <property type="component" value="Unassembled WGS sequence"/>
</dbReference>
<reference evidence="6" key="1">
    <citation type="submission" date="2016-11" db="EMBL/GenBank/DDBJ databases">
        <authorList>
            <person name="Varghese N."/>
            <person name="Submissions S."/>
        </authorList>
    </citation>
    <scope>NUCLEOTIDE SEQUENCE [LARGE SCALE GENOMIC DNA]</scope>
    <source>
        <strain evidence="6">DSM 44671</strain>
    </source>
</reference>
<dbReference type="OrthoDB" id="3636570at2"/>